<dbReference type="Proteomes" id="UP000232875">
    <property type="component" value="Unassembled WGS sequence"/>
</dbReference>
<proteinExistence type="predicted"/>
<accession>A0A2N1JF19</accession>
<dbReference type="GO" id="GO:0030544">
    <property type="term" value="F:Hsp70 protein binding"/>
    <property type="evidence" value="ECO:0007669"/>
    <property type="project" value="InterPro"/>
</dbReference>
<organism evidence="9 10">
    <name type="scientific">Malassezia vespertilionis</name>
    <dbReference type="NCBI Taxonomy" id="2020962"/>
    <lineage>
        <taxon>Eukaryota</taxon>
        <taxon>Fungi</taxon>
        <taxon>Dikarya</taxon>
        <taxon>Basidiomycota</taxon>
        <taxon>Ustilaginomycotina</taxon>
        <taxon>Malasseziomycetes</taxon>
        <taxon>Malasseziales</taxon>
        <taxon>Malasseziaceae</taxon>
        <taxon>Malassezia</taxon>
    </lineage>
</organism>
<reference evidence="9 10" key="1">
    <citation type="submission" date="2017-10" db="EMBL/GenBank/DDBJ databases">
        <title>A novel species of cold-tolerant Malassezia isolated from bats.</title>
        <authorList>
            <person name="Lorch J.M."/>
            <person name="Palmer J.M."/>
            <person name="Vanderwolf K.J."/>
            <person name="Schmidt K.Z."/>
            <person name="Verant M.L."/>
            <person name="Weller T.J."/>
            <person name="Blehert D.S."/>
        </authorList>
    </citation>
    <scope>NUCLEOTIDE SEQUENCE [LARGE SCALE GENOMIC DNA]</scope>
    <source>
        <strain evidence="9 10">NWHC:44797-103</strain>
    </source>
</reference>
<dbReference type="InterPro" id="IPR001623">
    <property type="entry name" value="DnaJ_domain"/>
</dbReference>
<evidence type="ECO:0000313" key="9">
    <source>
        <dbReference type="EMBL" id="PKI85157.1"/>
    </source>
</evidence>
<name>A0A2N1JF19_9BASI</name>
<dbReference type="STRING" id="2020962.A0A2N1JF19"/>
<evidence type="ECO:0000256" key="2">
    <source>
        <dbReference type="ARBA" id="ARBA00022737"/>
    </source>
</evidence>
<dbReference type="OrthoDB" id="550424at2759"/>
<evidence type="ECO:0000259" key="7">
    <source>
        <dbReference type="PROSITE" id="PS50076"/>
    </source>
</evidence>
<protein>
    <recommendedName>
        <fullName evidence="11">Ydj1p</fullName>
    </recommendedName>
</protein>
<keyword evidence="10" id="KW-1185">Reference proteome</keyword>
<evidence type="ECO:0000256" key="4">
    <source>
        <dbReference type="ARBA" id="ARBA00022833"/>
    </source>
</evidence>
<evidence type="ECO:0000256" key="3">
    <source>
        <dbReference type="ARBA" id="ARBA00022771"/>
    </source>
</evidence>
<keyword evidence="1 5" id="KW-0479">Metal-binding</keyword>
<dbReference type="Gene3D" id="2.10.230.10">
    <property type="entry name" value="Heat shock protein DnaJ, cysteine-rich domain"/>
    <property type="match status" value="1"/>
</dbReference>
<dbReference type="PRINTS" id="PR00625">
    <property type="entry name" value="JDOMAIN"/>
</dbReference>
<feature type="domain" description="J" evidence="7">
    <location>
        <begin position="6"/>
        <end position="71"/>
    </location>
</feature>
<dbReference type="GO" id="GO:0006457">
    <property type="term" value="P:protein folding"/>
    <property type="evidence" value="ECO:0007669"/>
    <property type="project" value="InterPro"/>
</dbReference>
<keyword evidence="4 5" id="KW-0862">Zinc</keyword>
<dbReference type="InterPro" id="IPR018253">
    <property type="entry name" value="DnaJ_domain_CS"/>
</dbReference>
<dbReference type="PROSITE" id="PS50076">
    <property type="entry name" value="DNAJ_2"/>
    <property type="match status" value="1"/>
</dbReference>
<dbReference type="InterPro" id="IPR002939">
    <property type="entry name" value="DnaJ_C"/>
</dbReference>
<keyword evidence="2" id="KW-0677">Repeat</keyword>
<keyword evidence="3 5" id="KW-0863">Zinc-finger</keyword>
<dbReference type="SMART" id="SM00271">
    <property type="entry name" value="DnaJ"/>
    <property type="match status" value="1"/>
</dbReference>
<dbReference type="InterPro" id="IPR001305">
    <property type="entry name" value="HSP_DnaJ_Cys-rich_dom"/>
</dbReference>
<dbReference type="InterPro" id="IPR008971">
    <property type="entry name" value="HSP40/DnaJ_pept-bd"/>
</dbReference>
<evidence type="ECO:0000256" key="6">
    <source>
        <dbReference type="SAM" id="MobiDB-lite"/>
    </source>
</evidence>
<evidence type="ECO:0008006" key="11">
    <source>
        <dbReference type="Google" id="ProtNLM"/>
    </source>
</evidence>
<dbReference type="Pfam" id="PF00684">
    <property type="entry name" value="DnaJ_CXXCXGXG"/>
    <property type="match status" value="1"/>
</dbReference>
<dbReference type="CDD" id="cd10719">
    <property type="entry name" value="DnaJ_zf"/>
    <property type="match status" value="1"/>
</dbReference>
<dbReference type="PANTHER" id="PTHR43888">
    <property type="entry name" value="DNAJ-LIKE-2, ISOFORM A-RELATED"/>
    <property type="match status" value="1"/>
</dbReference>
<dbReference type="FunFam" id="2.60.260.20:FF:000003">
    <property type="entry name" value="DnaJ subfamily A member 2"/>
    <property type="match status" value="1"/>
</dbReference>
<dbReference type="EMBL" id="KZ454988">
    <property type="protein sequence ID" value="PKI85157.1"/>
    <property type="molecule type" value="Genomic_DNA"/>
</dbReference>
<dbReference type="InterPro" id="IPR044713">
    <property type="entry name" value="DNJA1/2-like"/>
</dbReference>
<evidence type="ECO:0000313" key="10">
    <source>
        <dbReference type="Proteomes" id="UP000232875"/>
    </source>
</evidence>
<sequence length="406" mass="44703">MVVEARLYELLEVSVDATDIEIKKAYKRKSLANHPDKNPGDADAQRRFQDVAHAYETLSDPATRDAYDRYGEEGMRGNGGAPDMDDIFASMFGGPFAFGGAPPRKRRAQDTVLPYTVSLEDLYNGKTAAFALERNIVCTHCHGTGGRHGMPQKDCATCHGKGRVLQQRQAGGGMISQTIAECSACRGTGKKFRENDQCKKCKGEKIVPSKAKLRLEIPRGAFDGQQFVFEGDGDQLPDTKPASIIFELRQTPHSAFEVSGLDLRATVRITLLEALQGFSRTVLTHLDGRRIRVTKPKGQVVRPNEVDVVLGEGMMDLGNTRRRGDLYLAYEIEFPTDAWARDADAPTLASLLPPKRPELPDESDSVTEDVKVCKADLATYGANRGTRTEQPQSDPFDEPNVQCAQQ</sequence>
<feature type="zinc finger region" description="CR-type" evidence="5">
    <location>
        <begin position="125"/>
        <end position="210"/>
    </location>
</feature>
<dbReference type="SUPFAM" id="SSF49493">
    <property type="entry name" value="HSP40/DnaJ peptide-binding domain"/>
    <property type="match status" value="2"/>
</dbReference>
<dbReference type="Pfam" id="PF00226">
    <property type="entry name" value="DnaJ"/>
    <property type="match status" value="1"/>
</dbReference>
<dbReference type="FunFam" id="2.10.230.10:FF:000001">
    <property type="entry name" value="DnaJ subfamily A member 2"/>
    <property type="match status" value="1"/>
</dbReference>
<evidence type="ECO:0000256" key="1">
    <source>
        <dbReference type="ARBA" id="ARBA00022723"/>
    </source>
</evidence>
<dbReference type="CDD" id="cd06257">
    <property type="entry name" value="DnaJ"/>
    <property type="match status" value="1"/>
</dbReference>
<dbReference type="SUPFAM" id="SSF46565">
    <property type="entry name" value="Chaperone J-domain"/>
    <property type="match status" value="1"/>
</dbReference>
<dbReference type="CDD" id="cd10747">
    <property type="entry name" value="DnaJ_C"/>
    <property type="match status" value="1"/>
</dbReference>
<feature type="domain" description="CR-type" evidence="8">
    <location>
        <begin position="125"/>
        <end position="210"/>
    </location>
</feature>
<dbReference type="PROSITE" id="PS00636">
    <property type="entry name" value="DNAJ_1"/>
    <property type="match status" value="1"/>
</dbReference>
<dbReference type="GO" id="GO:0051082">
    <property type="term" value="F:unfolded protein binding"/>
    <property type="evidence" value="ECO:0007669"/>
    <property type="project" value="InterPro"/>
</dbReference>
<evidence type="ECO:0000259" key="8">
    <source>
        <dbReference type="PROSITE" id="PS51188"/>
    </source>
</evidence>
<dbReference type="SUPFAM" id="SSF57938">
    <property type="entry name" value="DnaJ/Hsp40 cysteine-rich domain"/>
    <property type="match status" value="1"/>
</dbReference>
<dbReference type="AlphaFoldDB" id="A0A2N1JF19"/>
<dbReference type="Gene3D" id="1.10.287.110">
    <property type="entry name" value="DnaJ domain"/>
    <property type="match status" value="1"/>
</dbReference>
<evidence type="ECO:0000256" key="5">
    <source>
        <dbReference type="PROSITE-ProRule" id="PRU00546"/>
    </source>
</evidence>
<dbReference type="InterPro" id="IPR036410">
    <property type="entry name" value="HSP_DnaJ_Cys-rich_dom_sf"/>
</dbReference>
<dbReference type="GO" id="GO:0008270">
    <property type="term" value="F:zinc ion binding"/>
    <property type="evidence" value="ECO:0007669"/>
    <property type="project" value="UniProtKB-KW"/>
</dbReference>
<gene>
    <name evidence="9" type="ORF">MVES_001367</name>
</gene>
<feature type="region of interest" description="Disordered" evidence="6">
    <location>
        <begin position="378"/>
        <end position="406"/>
    </location>
</feature>
<dbReference type="PROSITE" id="PS51188">
    <property type="entry name" value="ZF_CR"/>
    <property type="match status" value="1"/>
</dbReference>
<dbReference type="InterPro" id="IPR036869">
    <property type="entry name" value="J_dom_sf"/>
</dbReference>
<dbReference type="Gene3D" id="2.60.260.20">
    <property type="entry name" value="Urease metallochaperone UreE, N-terminal domain"/>
    <property type="match status" value="2"/>
</dbReference>
<dbReference type="Pfam" id="PF01556">
    <property type="entry name" value="DnaJ_C"/>
    <property type="match status" value="1"/>
</dbReference>